<feature type="compositionally biased region" description="Low complexity" evidence="1">
    <location>
        <begin position="1"/>
        <end position="23"/>
    </location>
</feature>
<dbReference type="AlphaFoldDB" id="A0AAV0HF42"/>
<dbReference type="Proteomes" id="UP001154282">
    <property type="component" value="Unassembled WGS sequence"/>
</dbReference>
<evidence type="ECO:0000313" key="3">
    <source>
        <dbReference type="Proteomes" id="UP001154282"/>
    </source>
</evidence>
<evidence type="ECO:0000313" key="2">
    <source>
        <dbReference type="EMBL" id="CAI0382835.1"/>
    </source>
</evidence>
<accession>A0AAV0HF42</accession>
<keyword evidence="3" id="KW-1185">Reference proteome</keyword>
<name>A0AAV0HF42_9ROSI</name>
<evidence type="ECO:0000256" key="1">
    <source>
        <dbReference type="SAM" id="MobiDB-lite"/>
    </source>
</evidence>
<reference evidence="2" key="1">
    <citation type="submission" date="2022-08" db="EMBL/GenBank/DDBJ databases">
        <authorList>
            <person name="Gutierrez-Valencia J."/>
        </authorList>
    </citation>
    <scope>NUCLEOTIDE SEQUENCE</scope>
</reference>
<proteinExistence type="predicted"/>
<feature type="region of interest" description="Disordered" evidence="1">
    <location>
        <begin position="1"/>
        <end position="27"/>
    </location>
</feature>
<organism evidence="2 3">
    <name type="scientific">Linum tenue</name>
    <dbReference type="NCBI Taxonomy" id="586396"/>
    <lineage>
        <taxon>Eukaryota</taxon>
        <taxon>Viridiplantae</taxon>
        <taxon>Streptophyta</taxon>
        <taxon>Embryophyta</taxon>
        <taxon>Tracheophyta</taxon>
        <taxon>Spermatophyta</taxon>
        <taxon>Magnoliopsida</taxon>
        <taxon>eudicotyledons</taxon>
        <taxon>Gunneridae</taxon>
        <taxon>Pentapetalae</taxon>
        <taxon>rosids</taxon>
        <taxon>fabids</taxon>
        <taxon>Malpighiales</taxon>
        <taxon>Linaceae</taxon>
        <taxon>Linum</taxon>
    </lineage>
</organism>
<dbReference type="EMBL" id="CAMGYJ010000002">
    <property type="protein sequence ID" value="CAI0382835.1"/>
    <property type="molecule type" value="Genomic_DNA"/>
</dbReference>
<comment type="caution">
    <text evidence="2">The sequence shown here is derived from an EMBL/GenBank/DDBJ whole genome shotgun (WGS) entry which is preliminary data.</text>
</comment>
<protein>
    <submittedName>
        <fullName evidence="2">Uncharacterized protein</fullName>
    </submittedName>
</protein>
<gene>
    <name evidence="2" type="ORF">LITE_LOCUS3736</name>
</gene>
<sequence>MPPFTSRATSARSPPPSSSSHPYPSYPSPCRACDGASSAEAKATGRAGDGGGDGGLVCVFDSNKRGGSRGALCGRRCSGGGNIRC</sequence>